<feature type="domain" description="Metallo-beta-lactamase" evidence="1">
    <location>
        <begin position="249"/>
        <end position="478"/>
    </location>
</feature>
<dbReference type="InterPro" id="IPR036866">
    <property type="entry name" value="RibonucZ/Hydroxyglut_hydro"/>
</dbReference>
<dbReference type="Gene3D" id="3.60.15.10">
    <property type="entry name" value="Ribonuclease Z/Hydroxyacylglutathione hydrolase-like"/>
    <property type="match status" value="1"/>
</dbReference>
<dbReference type="SUPFAM" id="SSF56281">
    <property type="entry name" value="Metallo-hydrolase/oxidoreductase"/>
    <property type="match status" value="1"/>
</dbReference>
<dbReference type="RefSeq" id="WP_091008890.1">
    <property type="nucleotide sequence ID" value="NZ_FOGP01000003.1"/>
</dbReference>
<evidence type="ECO:0000313" key="2">
    <source>
        <dbReference type="EMBL" id="SER48154.1"/>
    </source>
</evidence>
<gene>
    <name evidence="2" type="ORF">SAMN05216446_0992</name>
</gene>
<dbReference type="InterPro" id="IPR001279">
    <property type="entry name" value="Metallo-B-lactamas"/>
</dbReference>
<dbReference type="Pfam" id="PF00753">
    <property type="entry name" value="Lactamase_B"/>
    <property type="match status" value="1"/>
</dbReference>
<evidence type="ECO:0000259" key="1">
    <source>
        <dbReference type="SMART" id="SM00849"/>
    </source>
</evidence>
<dbReference type="Proteomes" id="UP000199128">
    <property type="component" value="Unassembled WGS sequence"/>
</dbReference>
<proteinExistence type="predicted"/>
<dbReference type="AlphaFoldDB" id="A0A1H9PJ19"/>
<name>A0A1H9PJ19_9ACTN</name>
<protein>
    <submittedName>
        <fullName evidence="2">Glyoxylase, beta-lactamase superfamily II</fullName>
    </submittedName>
</protein>
<dbReference type="EMBL" id="FOGP01000003">
    <property type="protein sequence ID" value="SER48154.1"/>
    <property type="molecule type" value="Genomic_DNA"/>
</dbReference>
<evidence type="ECO:0000313" key="3">
    <source>
        <dbReference type="Proteomes" id="UP000199128"/>
    </source>
</evidence>
<organism evidence="2 3">
    <name type="scientific">Parafannyhessea umbonata</name>
    <dbReference type="NCBI Taxonomy" id="604330"/>
    <lineage>
        <taxon>Bacteria</taxon>
        <taxon>Bacillati</taxon>
        <taxon>Actinomycetota</taxon>
        <taxon>Coriobacteriia</taxon>
        <taxon>Coriobacteriales</taxon>
        <taxon>Atopobiaceae</taxon>
        <taxon>Parafannyhessea</taxon>
    </lineage>
</organism>
<sequence>MKKNFAIVLPDKAGSFLGVSRVFRDLDLDILRVNYNKVVDVHTFFLEAEGTEAAIEAAEAELSRRGLHPERASVGDVRLIESRMDSHPGSMVPMLELVDRYGYNISYINARVDHGGEQSVLMGLYVEGEKDFVAFMDEANAICPTVLRRYDKTVDVLDNNLFYVDFALEIGSMFDLDSEQCRSIMINSNRIVQNLERTTNNPYKPFAYLREFADAICGSHGEAYRKNGRVTHFSTAGGVPSVLIEPPCGSNTWLFDCGDTIFAIDSGYSCFRAEFEATLRELFPDWDERRRELFLTHGDVDHAGCCDLFDRVHAVGDVMDNFRFQHAGEPDWRERNPSHAPYVAITNMITGYESPWMSGFHCLGRRPKDAEEPIARVISSTTGDPAWLDVGPLHFEVWEGAGGHVRGETVLIERGQRICVSGDVFINIHGQTKPQRAFNLLSPFLMTSVDSAPELERTERKYLFALLGPGSWQVMGGHGGLLEYEKKE</sequence>
<reference evidence="3" key="1">
    <citation type="submission" date="2016-10" db="EMBL/GenBank/DDBJ databases">
        <authorList>
            <person name="Varghese N."/>
            <person name="Submissions S."/>
        </authorList>
    </citation>
    <scope>NUCLEOTIDE SEQUENCE [LARGE SCALE GENOMIC DNA]</scope>
    <source>
        <strain evidence="3">KHGC19</strain>
    </source>
</reference>
<accession>A0A1H9PJ19</accession>
<dbReference type="SMART" id="SM00849">
    <property type="entry name" value="Lactamase_B"/>
    <property type="match status" value="1"/>
</dbReference>